<gene>
    <name evidence="2" type="ORF">GCM10010357_14200</name>
</gene>
<accession>A0ABN0YGA0</accession>
<dbReference type="InterPro" id="IPR009081">
    <property type="entry name" value="PP-bd_ACP"/>
</dbReference>
<name>A0ABN0YGA0_9ACTN</name>
<reference evidence="2 3" key="1">
    <citation type="journal article" date="2019" name="Int. J. Syst. Evol. Microbiol.">
        <title>The Global Catalogue of Microorganisms (GCM) 10K type strain sequencing project: providing services to taxonomists for standard genome sequencing and annotation.</title>
        <authorList>
            <consortium name="The Broad Institute Genomics Platform"/>
            <consortium name="The Broad Institute Genome Sequencing Center for Infectious Disease"/>
            <person name="Wu L."/>
            <person name="Ma J."/>
        </authorList>
    </citation>
    <scope>NUCLEOTIDE SEQUENCE [LARGE SCALE GENOMIC DNA]</scope>
    <source>
        <strain evidence="2 3">JCM 4788</strain>
    </source>
</reference>
<dbReference type="Proteomes" id="UP001500879">
    <property type="component" value="Unassembled WGS sequence"/>
</dbReference>
<keyword evidence="3" id="KW-1185">Reference proteome</keyword>
<comment type="caution">
    <text evidence="2">The sequence shown here is derived from an EMBL/GenBank/DDBJ whole genome shotgun (WGS) entry which is preliminary data.</text>
</comment>
<dbReference type="Gene3D" id="1.10.1200.10">
    <property type="entry name" value="ACP-like"/>
    <property type="match status" value="1"/>
</dbReference>
<dbReference type="SUPFAM" id="SSF47336">
    <property type="entry name" value="ACP-like"/>
    <property type="match status" value="1"/>
</dbReference>
<evidence type="ECO:0000313" key="2">
    <source>
        <dbReference type="EMBL" id="GAA0394447.1"/>
    </source>
</evidence>
<dbReference type="RefSeq" id="WP_344021073.1">
    <property type="nucleotide sequence ID" value="NZ_BAAABX010000013.1"/>
</dbReference>
<sequence length="82" mass="8644">MTSTASARETVTAALTGKFDVLPEALDPERTLSSLGLESLDVVELIYTVGRDLDIKIGEDEVTPWSTLGELLALAGAKAGRP</sequence>
<dbReference type="PROSITE" id="PS50075">
    <property type="entry name" value="CARRIER"/>
    <property type="match status" value="1"/>
</dbReference>
<dbReference type="InterPro" id="IPR036736">
    <property type="entry name" value="ACP-like_sf"/>
</dbReference>
<dbReference type="EMBL" id="BAAABX010000013">
    <property type="protein sequence ID" value="GAA0394447.1"/>
    <property type="molecule type" value="Genomic_DNA"/>
</dbReference>
<organism evidence="2 3">
    <name type="scientific">Streptomyces luteireticuli</name>
    <dbReference type="NCBI Taxonomy" id="173858"/>
    <lineage>
        <taxon>Bacteria</taxon>
        <taxon>Bacillati</taxon>
        <taxon>Actinomycetota</taxon>
        <taxon>Actinomycetes</taxon>
        <taxon>Kitasatosporales</taxon>
        <taxon>Streptomycetaceae</taxon>
        <taxon>Streptomyces</taxon>
    </lineage>
</organism>
<protein>
    <recommendedName>
        <fullName evidence="1">Carrier domain-containing protein</fullName>
    </recommendedName>
</protein>
<proteinExistence type="predicted"/>
<feature type="domain" description="Carrier" evidence="1">
    <location>
        <begin position="5"/>
        <end position="79"/>
    </location>
</feature>
<dbReference type="Pfam" id="PF00550">
    <property type="entry name" value="PP-binding"/>
    <property type="match status" value="1"/>
</dbReference>
<evidence type="ECO:0000259" key="1">
    <source>
        <dbReference type="PROSITE" id="PS50075"/>
    </source>
</evidence>
<evidence type="ECO:0000313" key="3">
    <source>
        <dbReference type="Proteomes" id="UP001500879"/>
    </source>
</evidence>